<dbReference type="SUPFAM" id="SSF55347">
    <property type="entry name" value="Glyceraldehyde-3-phosphate dehydrogenase-like, C-terminal domain"/>
    <property type="match status" value="1"/>
</dbReference>
<keyword evidence="1" id="KW-0521">NADP</keyword>
<evidence type="ECO:0000259" key="3">
    <source>
        <dbReference type="Pfam" id="PF02781"/>
    </source>
</evidence>
<feature type="domain" description="Glucose-6-phosphate dehydrogenase C-terminal" evidence="3">
    <location>
        <begin position="6"/>
        <end position="87"/>
    </location>
</feature>
<dbReference type="GO" id="GO:0006006">
    <property type="term" value="P:glucose metabolic process"/>
    <property type="evidence" value="ECO:0007669"/>
    <property type="project" value="InterPro"/>
</dbReference>
<dbReference type="InterPro" id="IPR022675">
    <property type="entry name" value="G6P_DH_C"/>
</dbReference>
<dbReference type="Gramene" id="CDP16813">
    <property type="protein sequence ID" value="CDP16813"/>
    <property type="gene ID" value="GSCOC_T00019335001"/>
</dbReference>
<proteinExistence type="predicted"/>
<evidence type="ECO:0000256" key="1">
    <source>
        <dbReference type="ARBA" id="ARBA00022857"/>
    </source>
</evidence>
<dbReference type="InterPro" id="IPR001282">
    <property type="entry name" value="G6P_DH"/>
</dbReference>
<dbReference type="Proteomes" id="UP000295252">
    <property type="component" value="Chromosome V"/>
</dbReference>
<dbReference type="Pfam" id="PF02781">
    <property type="entry name" value="G6PD_C"/>
    <property type="match status" value="1"/>
</dbReference>
<dbReference type="STRING" id="49390.A0A068VAW3"/>
<sequence>MQNHLNQKLKVLRSWRTLEVDVIVGQYKGNNKDSRSYPGHTDNETVPEDTLLPLLLLLYFFSQCLLDRVPFLLTAGKSLHSKKICIAKRSDNCPFETLELRLESSLCILDWDDLIFFREEGGGRGLAVMVNDFLDAIEEERRSFIGSYGLDASWALFSPLLKELREKIICFLAVPL</sequence>
<dbReference type="GO" id="GO:0050661">
    <property type="term" value="F:NADP binding"/>
    <property type="evidence" value="ECO:0007669"/>
    <property type="project" value="InterPro"/>
</dbReference>
<dbReference type="GO" id="GO:0004345">
    <property type="term" value="F:glucose-6-phosphate dehydrogenase activity"/>
    <property type="evidence" value="ECO:0007669"/>
    <property type="project" value="InterPro"/>
</dbReference>
<dbReference type="OMA" id="FIHNARW"/>
<dbReference type="PANTHER" id="PTHR23429">
    <property type="entry name" value="GLUCOSE-6-PHOSPHATE 1-DEHYDROGENASE G6PD"/>
    <property type="match status" value="1"/>
</dbReference>
<gene>
    <name evidence="4" type="ORF">GSCOC_T00019335001</name>
</gene>
<dbReference type="InParanoid" id="A0A068VAW3"/>
<dbReference type="AlphaFoldDB" id="A0A068VAW3"/>
<dbReference type="EMBL" id="HG739221">
    <property type="protein sequence ID" value="CDP16813.1"/>
    <property type="molecule type" value="Genomic_DNA"/>
</dbReference>
<dbReference type="GO" id="GO:0009051">
    <property type="term" value="P:pentose-phosphate shunt, oxidative branch"/>
    <property type="evidence" value="ECO:0007669"/>
    <property type="project" value="TreeGrafter"/>
</dbReference>
<dbReference type="PANTHER" id="PTHR23429:SF13">
    <property type="entry name" value="GLUCOSE-6-PHOSPHATE 1-DEHYDROGENASE 1, CHLOROPLASTIC"/>
    <property type="match status" value="1"/>
</dbReference>
<dbReference type="Gene3D" id="3.30.360.10">
    <property type="entry name" value="Dihydrodipicolinate Reductase, domain 2"/>
    <property type="match status" value="1"/>
</dbReference>
<reference evidence="5" key="1">
    <citation type="journal article" date="2014" name="Science">
        <title>The coffee genome provides insight into the convergent evolution of caffeine biosynthesis.</title>
        <authorList>
            <person name="Denoeud F."/>
            <person name="Carretero-Paulet L."/>
            <person name="Dereeper A."/>
            <person name="Droc G."/>
            <person name="Guyot R."/>
            <person name="Pietrella M."/>
            <person name="Zheng C."/>
            <person name="Alberti A."/>
            <person name="Anthony F."/>
            <person name="Aprea G."/>
            <person name="Aury J.M."/>
            <person name="Bento P."/>
            <person name="Bernard M."/>
            <person name="Bocs S."/>
            <person name="Campa C."/>
            <person name="Cenci A."/>
            <person name="Combes M.C."/>
            <person name="Crouzillat D."/>
            <person name="Da Silva C."/>
            <person name="Daddiego L."/>
            <person name="De Bellis F."/>
            <person name="Dussert S."/>
            <person name="Garsmeur O."/>
            <person name="Gayraud T."/>
            <person name="Guignon V."/>
            <person name="Jahn K."/>
            <person name="Jamilloux V."/>
            <person name="Joet T."/>
            <person name="Labadie K."/>
            <person name="Lan T."/>
            <person name="Leclercq J."/>
            <person name="Lepelley M."/>
            <person name="Leroy T."/>
            <person name="Li L.T."/>
            <person name="Librado P."/>
            <person name="Lopez L."/>
            <person name="Munoz A."/>
            <person name="Noel B."/>
            <person name="Pallavicini A."/>
            <person name="Perrotta G."/>
            <person name="Poncet V."/>
            <person name="Pot D."/>
            <person name="Priyono X."/>
            <person name="Rigoreau M."/>
            <person name="Rouard M."/>
            <person name="Rozas J."/>
            <person name="Tranchant-Dubreuil C."/>
            <person name="VanBuren R."/>
            <person name="Zhang Q."/>
            <person name="Andrade A.C."/>
            <person name="Argout X."/>
            <person name="Bertrand B."/>
            <person name="de Kochko A."/>
            <person name="Graziosi G."/>
            <person name="Henry R.J."/>
            <person name="Jayarama X."/>
            <person name="Ming R."/>
            <person name="Nagai C."/>
            <person name="Rounsley S."/>
            <person name="Sankoff D."/>
            <person name="Giuliano G."/>
            <person name="Albert V.A."/>
            <person name="Wincker P."/>
            <person name="Lashermes P."/>
        </authorList>
    </citation>
    <scope>NUCLEOTIDE SEQUENCE [LARGE SCALE GENOMIC DNA]</scope>
    <source>
        <strain evidence="5">cv. DH200-94</strain>
    </source>
</reference>
<organism evidence="4 5">
    <name type="scientific">Coffea canephora</name>
    <name type="common">Robusta coffee</name>
    <dbReference type="NCBI Taxonomy" id="49390"/>
    <lineage>
        <taxon>Eukaryota</taxon>
        <taxon>Viridiplantae</taxon>
        <taxon>Streptophyta</taxon>
        <taxon>Embryophyta</taxon>
        <taxon>Tracheophyta</taxon>
        <taxon>Spermatophyta</taxon>
        <taxon>Magnoliopsida</taxon>
        <taxon>eudicotyledons</taxon>
        <taxon>Gunneridae</taxon>
        <taxon>Pentapetalae</taxon>
        <taxon>asterids</taxon>
        <taxon>lamiids</taxon>
        <taxon>Gentianales</taxon>
        <taxon>Rubiaceae</taxon>
        <taxon>Ixoroideae</taxon>
        <taxon>Gardenieae complex</taxon>
        <taxon>Bertiereae - Coffeeae clade</taxon>
        <taxon>Coffeeae</taxon>
        <taxon>Coffea</taxon>
    </lineage>
</organism>
<name>A0A068VAW3_COFCA</name>
<dbReference type="PhylomeDB" id="A0A068VAW3"/>
<keyword evidence="5" id="KW-1185">Reference proteome</keyword>
<protein>
    <recommendedName>
        <fullName evidence="3">Glucose-6-phosphate dehydrogenase C-terminal domain-containing protein</fullName>
    </recommendedName>
</protein>
<accession>A0A068VAW3</accession>
<evidence type="ECO:0000313" key="5">
    <source>
        <dbReference type="Proteomes" id="UP000295252"/>
    </source>
</evidence>
<evidence type="ECO:0000256" key="2">
    <source>
        <dbReference type="ARBA" id="ARBA00023277"/>
    </source>
</evidence>
<dbReference type="GO" id="GO:0009570">
    <property type="term" value="C:chloroplast stroma"/>
    <property type="evidence" value="ECO:0007669"/>
    <property type="project" value="TreeGrafter"/>
</dbReference>
<evidence type="ECO:0000313" key="4">
    <source>
        <dbReference type="EMBL" id="CDP16813.1"/>
    </source>
</evidence>
<keyword evidence="2" id="KW-0119">Carbohydrate metabolism</keyword>